<gene>
    <name evidence="2" type="ORF">BRADI_3g15844v3</name>
</gene>
<sequence>MESCAAWTRARFWLVRGVDSGWQLEKKGGVGLAGQWPSGSGLGRSVWFGLLGRDGLGFLFFSSFLFLFFYFLFLNLKIDSNLQITPNKMQQNL</sequence>
<dbReference type="EnsemblPlants" id="PNT66699">
    <property type="protein sequence ID" value="PNT66699"/>
    <property type="gene ID" value="BRADI_3g15844v3"/>
</dbReference>
<dbReference type="AlphaFoldDB" id="A0A2K2CXE0"/>
<evidence type="ECO:0000313" key="4">
    <source>
        <dbReference type="Proteomes" id="UP000008810"/>
    </source>
</evidence>
<dbReference type="EMBL" id="CM000882">
    <property type="protein sequence ID" value="PNT66699.1"/>
    <property type="molecule type" value="Genomic_DNA"/>
</dbReference>
<protein>
    <submittedName>
        <fullName evidence="2 3">Uncharacterized protein</fullName>
    </submittedName>
</protein>
<reference evidence="2 3" key="1">
    <citation type="journal article" date="2010" name="Nature">
        <title>Genome sequencing and analysis of the model grass Brachypodium distachyon.</title>
        <authorList>
            <consortium name="International Brachypodium Initiative"/>
        </authorList>
    </citation>
    <scope>NUCLEOTIDE SEQUENCE [LARGE SCALE GENOMIC DNA]</scope>
    <source>
        <strain evidence="2 3">Bd21</strain>
    </source>
</reference>
<reference evidence="3" key="3">
    <citation type="submission" date="2018-08" db="UniProtKB">
        <authorList>
            <consortium name="EnsemblPlants"/>
        </authorList>
    </citation>
    <scope>IDENTIFICATION</scope>
    <source>
        <strain evidence="3">cv. Bd21</strain>
    </source>
</reference>
<keyword evidence="1" id="KW-0812">Transmembrane</keyword>
<evidence type="ECO:0000256" key="1">
    <source>
        <dbReference type="SAM" id="Phobius"/>
    </source>
</evidence>
<keyword evidence="1" id="KW-0472">Membrane</keyword>
<proteinExistence type="predicted"/>
<keyword evidence="1" id="KW-1133">Transmembrane helix</keyword>
<evidence type="ECO:0000313" key="3">
    <source>
        <dbReference type="EnsemblPlants" id="PNT66699"/>
    </source>
</evidence>
<keyword evidence="4" id="KW-1185">Reference proteome</keyword>
<feature type="transmembrane region" description="Helical" evidence="1">
    <location>
        <begin position="55"/>
        <end position="74"/>
    </location>
</feature>
<accession>A0A2K2CXE0</accession>
<dbReference type="InParanoid" id="A0A2K2CXE0"/>
<organism evidence="2">
    <name type="scientific">Brachypodium distachyon</name>
    <name type="common">Purple false brome</name>
    <name type="synonym">Trachynia distachya</name>
    <dbReference type="NCBI Taxonomy" id="15368"/>
    <lineage>
        <taxon>Eukaryota</taxon>
        <taxon>Viridiplantae</taxon>
        <taxon>Streptophyta</taxon>
        <taxon>Embryophyta</taxon>
        <taxon>Tracheophyta</taxon>
        <taxon>Spermatophyta</taxon>
        <taxon>Magnoliopsida</taxon>
        <taxon>Liliopsida</taxon>
        <taxon>Poales</taxon>
        <taxon>Poaceae</taxon>
        <taxon>BOP clade</taxon>
        <taxon>Pooideae</taxon>
        <taxon>Stipodae</taxon>
        <taxon>Brachypodieae</taxon>
        <taxon>Brachypodium</taxon>
    </lineage>
</organism>
<reference evidence="2" key="2">
    <citation type="submission" date="2017-06" db="EMBL/GenBank/DDBJ databases">
        <title>WGS assembly of Brachypodium distachyon.</title>
        <authorList>
            <consortium name="The International Brachypodium Initiative"/>
            <person name="Lucas S."/>
            <person name="Harmon-Smith M."/>
            <person name="Lail K."/>
            <person name="Tice H."/>
            <person name="Grimwood J."/>
            <person name="Bruce D."/>
            <person name="Barry K."/>
            <person name="Shu S."/>
            <person name="Lindquist E."/>
            <person name="Wang M."/>
            <person name="Pitluck S."/>
            <person name="Vogel J.P."/>
            <person name="Garvin D.F."/>
            <person name="Mockler T.C."/>
            <person name="Schmutz J."/>
            <person name="Rokhsar D."/>
            <person name="Bevan M.W."/>
        </authorList>
    </citation>
    <scope>NUCLEOTIDE SEQUENCE</scope>
    <source>
        <strain evidence="2">Bd21</strain>
    </source>
</reference>
<dbReference type="Gramene" id="PNT66699">
    <property type="protein sequence ID" value="PNT66699"/>
    <property type="gene ID" value="BRADI_3g15844v3"/>
</dbReference>
<dbReference type="Proteomes" id="UP000008810">
    <property type="component" value="Chromosome 3"/>
</dbReference>
<name>A0A2K2CXE0_BRADI</name>
<evidence type="ECO:0000313" key="2">
    <source>
        <dbReference type="EMBL" id="PNT66699.1"/>
    </source>
</evidence>